<evidence type="ECO:0000259" key="2">
    <source>
        <dbReference type="PROSITE" id="PS51352"/>
    </source>
</evidence>
<keyword evidence="1" id="KW-0732">Signal</keyword>
<feature type="chain" id="PRO_5046581796" evidence="1">
    <location>
        <begin position="21"/>
        <end position="198"/>
    </location>
</feature>
<reference evidence="3 4" key="1">
    <citation type="submission" date="2021-03" db="EMBL/GenBank/DDBJ databases">
        <title>Genomic Encyclopedia of Type Strains, Phase IV (KMG-IV): sequencing the most valuable type-strain genomes for metagenomic binning, comparative biology and taxonomic classification.</title>
        <authorList>
            <person name="Goeker M."/>
        </authorList>
    </citation>
    <scope>NUCLEOTIDE SEQUENCE [LARGE SCALE GENOMIC DNA]</scope>
    <source>
        <strain evidence="3 4">DSM 27138</strain>
    </source>
</reference>
<dbReference type="RefSeq" id="WP_209466778.1">
    <property type="nucleotide sequence ID" value="NZ_JAGGLG010000015.1"/>
</dbReference>
<dbReference type="InterPro" id="IPR000866">
    <property type="entry name" value="AhpC/TSA"/>
</dbReference>
<dbReference type="GO" id="GO:0016853">
    <property type="term" value="F:isomerase activity"/>
    <property type="evidence" value="ECO:0007669"/>
    <property type="project" value="UniProtKB-KW"/>
</dbReference>
<dbReference type="Pfam" id="PF00578">
    <property type="entry name" value="AhpC-TSA"/>
    <property type="match status" value="1"/>
</dbReference>
<dbReference type="PANTHER" id="PTHR42852">
    <property type="entry name" value="THIOL:DISULFIDE INTERCHANGE PROTEIN DSBE"/>
    <property type="match status" value="1"/>
</dbReference>
<dbReference type="EMBL" id="JAGGLG010000015">
    <property type="protein sequence ID" value="MBP2018652.1"/>
    <property type="molecule type" value="Genomic_DNA"/>
</dbReference>
<accession>A0ABS4JT11</accession>
<dbReference type="Proteomes" id="UP001519289">
    <property type="component" value="Unassembled WGS sequence"/>
</dbReference>
<dbReference type="PROSITE" id="PS51352">
    <property type="entry name" value="THIOREDOXIN_2"/>
    <property type="match status" value="1"/>
</dbReference>
<sequence length="198" mass="20994">MLRRVAAAILAALLVLTAGCGGVRPDGADQEPVGVFHGEGGADPAPDAAAPEVKPMPGYLAADIRATDVFSGKAVSLADLKGQPVFLNFWATWCPPCKDEMPDMEEFHREMGDRVRVVAIGADGFESREKMAAFAEALGLTFLVVHDGGSAARAYLVSGVPTSFFIDAEGVIRVRHTGQLSLEEMKEYAELASKTAED</sequence>
<protein>
    <submittedName>
        <fullName evidence="3">Thiol-disulfide isomerase/thioredoxin</fullName>
    </submittedName>
</protein>
<dbReference type="PANTHER" id="PTHR42852:SF13">
    <property type="entry name" value="PROTEIN DIPZ"/>
    <property type="match status" value="1"/>
</dbReference>
<dbReference type="Gene3D" id="3.40.30.10">
    <property type="entry name" value="Glutaredoxin"/>
    <property type="match status" value="1"/>
</dbReference>
<dbReference type="PROSITE" id="PS00194">
    <property type="entry name" value="THIOREDOXIN_1"/>
    <property type="match status" value="1"/>
</dbReference>
<gene>
    <name evidence="3" type="ORF">J2Z79_002067</name>
</gene>
<comment type="caution">
    <text evidence="3">The sequence shown here is derived from an EMBL/GenBank/DDBJ whole genome shotgun (WGS) entry which is preliminary data.</text>
</comment>
<dbReference type="InterPro" id="IPR036249">
    <property type="entry name" value="Thioredoxin-like_sf"/>
</dbReference>
<feature type="domain" description="Thioredoxin" evidence="2">
    <location>
        <begin position="55"/>
        <end position="194"/>
    </location>
</feature>
<keyword evidence="3" id="KW-0413">Isomerase</keyword>
<feature type="signal peptide" evidence="1">
    <location>
        <begin position="1"/>
        <end position="20"/>
    </location>
</feature>
<dbReference type="SUPFAM" id="SSF52833">
    <property type="entry name" value="Thioredoxin-like"/>
    <property type="match status" value="1"/>
</dbReference>
<dbReference type="CDD" id="cd02966">
    <property type="entry name" value="TlpA_like_family"/>
    <property type="match status" value="1"/>
</dbReference>
<dbReference type="InterPro" id="IPR050553">
    <property type="entry name" value="Thioredoxin_ResA/DsbE_sf"/>
</dbReference>
<evidence type="ECO:0000256" key="1">
    <source>
        <dbReference type="SAM" id="SignalP"/>
    </source>
</evidence>
<name>A0ABS4JT11_9FIRM</name>
<keyword evidence="4" id="KW-1185">Reference proteome</keyword>
<dbReference type="InterPro" id="IPR013766">
    <property type="entry name" value="Thioredoxin_domain"/>
</dbReference>
<dbReference type="InterPro" id="IPR017937">
    <property type="entry name" value="Thioredoxin_CS"/>
</dbReference>
<proteinExistence type="predicted"/>
<evidence type="ECO:0000313" key="4">
    <source>
        <dbReference type="Proteomes" id="UP001519289"/>
    </source>
</evidence>
<dbReference type="PROSITE" id="PS51257">
    <property type="entry name" value="PROKAR_LIPOPROTEIN"/>
    <property type="match status" value="1"/>
</dbReference>
<evidence type="ECO:0000313" key="3">
    <source>
        <dbReference type="EMBL" id="MBP2018652.1"/>
    </source>
</evidence>
<organism evidence="3 4">
    <name type="scientific">Symbiobacterium terraclitae</name>
    <dbReference type="NCBI Taxonomy" id="557451"/>
    <lineage>
        <taxon>Bacteria</taxon>
        <taxon>Bacillati</taxon>
        <taxon>Bacillota</taxon>
        <taxon>Clostridia</taxon>
        <taxon>Eubacteriales</taxon>
        <taxon>Symbiobacteriaceae</taxon>
        <taxon>Symbiobacterium</taxon>
    </lineage>
</organism>